<gene>
    <name evidence="2" type="ORF">I302_08917</name>
    <name evidence="3" type="ORF">I302_105010</name>
</gene>
<dbReference type="EMBL" id="CP144543">
    <property type="protein sequence ID" value="WVW82994.1"/>
    <property type="molecule type" value="Genomic_DNA"/>
</dbReference>
<evidence type="ECO:0000313" key="2">
    <source>
        <dbReference type="EMBL" id="OCF21245.1"/>
    </source>
</evidence>
<evidence type="ECO:0000256" key="1">
    <source>
        <dbReference type="SAM" id="MobiDB-lite"/>
    </source>
</evidence>
<keyword evidence="4" id="KW-1185">Reference proteome</keyword>
<feature type="compositionally biased region" description="Basic and acidic residues" evidence="1">
    <location>
        <begin position="380"/>
        <end position="403"/>
    </location>
</feature>
<dbReference type="Proteomes" id="UP000092730">
    <property type="component" value="Chromosome 3"/>
</dbReference>
<dbReference type="KEGG" id="kbi:30213316"/>
<proteinExistence type="predicted"/>
<dbReference type="GeneID" id="30213316"/>
<name>A0A1B9FR51_9TREE</name>
<dbReference type="OrthoDB" id="10652160at2759"/>
<dbReference type="AlphaFoldDB" id="A0A1B9FR51"/>
<reference evidence="2" key="3">
    <citation type="submission" date="2016-07" db="EMBL/GenBank/DDBJ databases">
        <title>Evolution of pathogenesis and genome organization in the Tremellales.</title>
        <authorList>
            <person name="Cuomo C."/>
            <person name="Litvintseva A."/>
            <person name="Heitman J."/>
            <person name="Chen Y."/>
            <person name="Sun S."/>
            <person name="Springer D."/>
            <person name="Dromer F."/>
            <person name="Young S."/>
            <person name="Zeng Q."/>
            <person name="Chapman S."/>
            <person name="Gujja S."/>
            <person name="Saif S."/>
            <person name="Birren B."/>
        </authorList>
    </citation>
    <scope>NUCLEOTIDE SEQUENCE</scope>
    <source>
        <strain evidence="2">CBS 10118</strain>
    </source>
</reference>
<evidence type="ECO:0000313" key="3">
    <source>
        <dbReference type="EMBL" id="WVW82994.1"/>
    </source>
</evidence>
<dbReference type="VEuPathDB" id="FungiDB:I302_08917"/>
<feature type="compositionally biased region" description="Low complexity" evidence="1">
    <location>
        <begin position="222"/>
        <end position="234"/>
    </location>
</feature>
<reference evidence="3" key="4">
    <citation type="submission" date="2024-02" db="EMBL/GenBank/DDBJ databases">
        <title>Comparative genomics of Cryptococcus and Kwoniella reveals pathogenesis evolution and contrasting modes of karyotype evolution via chromosome fusion or intercentromeric recombination.</title>
        <authorList>
            <person name="Coelho M.A."/>
            <person name="David-Palma M."/>
            <person name="Shea T."/>
            <person name="Bowers K."/>
            <person name="McGinley-Smith S."/>
            <person name="Mohammad A.W."/>
            <person name="Gnirke A."/>
            <person name="Yurkov A.M."/>
            <person name="Nowrousian M."/>
            <person name="Sun S."/>
            <person name="Cuomo C.A."/>
            <person name="Heitman J."/>
        </authorList>
    </citation>
    <scope>NUCLEOTIDE SEQUENCE</scope>
    <source>
        <strain evidence="3">CBS 10118</strain>
    </source>
</reference>
<sequence>MQSSIHPIIDDSRSEVRRRIEGYINETLQATGGGSTVETVEPIGGQSLEDLELERDDLASYNGVSFQNPLKVSLKVLEQCEIATASMREAMRDGQSKDTANFDSATDFELREFDRFLYRLKHWSKETDDHLRWASNVIKTGVFNNRYNAVFNSGSARGGWARANAQAMFEKNKETELWETTGIEGDSHTTSRGREAIDSLLRESADPSRAAVIIKEPDESESSSLSPSIEGTSSKMDGNELFVSMINCLNTNTRNNPSALKNLLRNIDRIPASDKDHKAVELLKEDFTRFHDFCKRRDEDVECHRDFKRDYEDGSCSEQKSQDFTRDPIGELNDRTVVQLDDPASASEDKPTEHWYRMKLHDYANDINHKLIKAGGSLRNESDRNLEPEPLYHVESEGSGRCS</sequence>
<dbReference type="EMBL" id="KV700382">
    <property type="protein sequence ID" value="OCF21245.1"/>
    <property type="molecule type" value="Genomic_DNA"/>
</dbReference>
<organism evidence="2">
    <name type="scientific">Kwoniella bestiolae CBS 10118</name>
    <dbReference type="NCBI Taxonomy" id="1296100"/>
    <lineage>
        <taxon>Eukaryota</taxon>
        <taxon>Fungi</taxon>
        <taxon>Dikarya</taxon>
        <taxon>Basidiomycota</taxon>
        <taxon>Agaricomycotina</taxon>
        <taxon>Tremellomycetes</taxon>
        <taxon>Tremellales</taxon>
        <taxon>Cryptococcaceae</taxon>
        <taxon>Kwoniella</taxon>
    </lineage>
</organism>
<accession>A0A1B9FR51</accession>
<reference evidence="3" key="2">
    <citation type="submission" date="2013-07" db="EMBL/GenBank/DDBJ databases">
        <authorList>
            <consortium name="The Broad Institute Genome Sequencing Platform"/>
            <person name="Cuomo C."/>
            <person name="Litvintseva A."/>
            <person name="Chen Y."/>
            <person name="Heitman J."/>
            <person name="Sun S."/>
            <person name="Springer D."/>
            <person name="Dromer F."/>
            <person name="Young S.K."/>
            <person name="Zeng Q."/>
            <person name="Gargeya S."/>
            <person name="Fitzgerald M."/>
            <person name="Abouelleil A."/>
            <person name="Alvarado L."/>
            <person name="Berlin A.M."/>
            <person name="Chapman S.B."/>
            <person name="Dewar J."/>
            <person name="Goldberg J."/>
            <person name="Griggs A."/>
            <person name="Gujja S."/>
            <person name="Hansen M."/>
            <person name="Howarth C."/>
            <person name="Imamovic A."/>
            <person name="Larimer J."/>
            <person name="McCowan C."/>
            <person name="Murphy C."/>
            <person name="Pearson M."/>
            <person name="Priest M."/>
            <person name="Roberts A."/>
            <person name="Saif S."/>
            <person name="Shea T."/>
            <person name="Sykes S."/>
            <person name="Wortman J."/>
            <person name="Nusbaum C."/>
            <person name="Birren B."/>
        </authorList>
    </citation>
    <scope>NUCLEOTIDE SEQUENCE</scope>
    <source>
        <strain evidence="3">CBS 10118</strain>
    </source>
</reference>
<protein>
    <submittedName>
        <fullName evidence="2">Uncharacterized protein</fullName>
    </submittedName>
</protein>
<reference evidence="2" key="1">
    <citation type="submission" date="2013-07" db="EMBL/GenBank/DDBJ databases">
        <title>The Genome Sequence of Cryptococcus bestiolae CBS10118.</title>
        <authorList>
            <consortium name="The Broad Institute Genome Sequencing Platform"/>
            <person name="Cuomo C."/>
            <person name="Litvintseva A."/>
            <person name="Chen Y."/>
            <person name="Heitman J."/>
            <person name="Sun S."/>
            <person name="Springer D."/>
            <person name="Dromer F."/>
            <person name="Young S.K."/>
            <person name="Zeng Q."/>
            <person name="Gargeya S."/>
            <person name="Fitzgerald M."/>
            <person name="Abouelleil A."/>
            <person name="Alvarado L."/>
            <person name="Berlin A.M."/>
            <person name="Chapman S.B."/>
            <person name="Dewar J."/>
            <person name="Goldberg J."/>
            <person name="Griggs A."/>
            <person name="Gujja S."/>
            <person name="Hansen M."/>
            <person name="Howarth C."/>
            <person name="Imamovic A."/>
            <person name="Larimer J."/>
            <person name="McCowan C."/>
            <person name="Murphy C."/>
            <person name="Pearson M."/>
            <person name="Priest M."/>
            <person name="Roberts A."/>
            <person name="Saif S."/>
            <person name="Shea T."/>
            <person name="Sykes S."/>
            <person name="Wortman J."/>
            <person name="Nusbaum C."/>
            <person name="Birren B."/>
        </authorList>
    </citation>
    <scope>NUCLEOTIDE SEQUENCE [LARGE SCALE GENOMIC DNA]</scope>
    <source>
        <strain evidence="2">CBS 10118</strain>
    </source>
</reference>
<dbReference type="RefSeq" id="XP_019042315.1">
    <property type="nucleotide sequence ID" value="XM_019195492.1"/>
</dbReference>
<feature type="region of interest" description="Disordered" evidence="1">
    <location>
        <begin position="378"/>
        <end position="403"/>
    </location>
</feature>
<evidence type="ECO:0000313" key="4">
    <source>
        <dbReference type="Proteomes" id="UP000092730"/>
    </source>
</evidence>
<feature type="region of interest" description="Disordered" evidence="1">
    <location>
        <begin position="214"/>
        <end position="236"/>
    </location>
</feature>